<dbReference type="GO" id="GO:0016020">
    <property type="term" value="C:membrane"/>
    <property type="evidence" value="ECO:0007669"/>
    <property type="project" value="UniProtKB-SubCell"/>
</dbReference>
<name>A0ABD0M8Y7_9CAEN</name>
<accession>A0ABD0M8Y7</accession>
<dbReference type="PANTHER" id="PTHR22950:SF700">
    <property type="entry name" value="AMINO ACID TRANSPORTER TRANSMEMBRANE DOMAIN-CONTAINING PROTEIN"/>
    <property type="match status" value="1"/>
</dbReference>
<evidence type="ECO:0000313" key="9">
    <source>
        <dbReference type="EMBL" id="KAK7507846.1"/>
    </source>
</evidence>
<dbReference type="EMBL" id="JACVVK020000003">
    <property type="protein sequence ID" value="KAK7507846.1"/>
    <property type="molecule type" value="Genomic_DNA"/>
</dbReference>
<dbReference type="AlphaFoldDB" id="A0ABD0M8Y7"/>
<evidence type="ECO:0000256" key="5">
    <source>
        <dbReference type="SAM" id="Coils"/>
    </source>
</evidence>
<evidence type="ECO:0000256" key="6">
    <source>
        <dbReference type="SAM" id="MobiDB-lite"/>
    </source>
</evidence>
<feature type="transmembrane region" description="Helical" evidence="7">
    <location>
        <begin position="585"/>
        <end position="602"/>
    </location>
</feature>
<comment type="caution">
    <text evidence="9">The sequence shown here is derived from an EMBL/GenBank/DDBJ whole genome shotgun (WGS) entry which is preliminary data.</text>
</comment>
<feature type="coiled-coil region" evidence="5">
    <location>
        <begin position="197"/>
        <end position="224"/>
    </location>
</feature>
<organism evidence="9 10">
    <name type="scientific">Batillaria attramentaria</name>
    <dbReference type="NCBI Taxonomy" id="370345"/>
    <lineage>
        <taxon>Eukaryota</taxon>
        <taxon>Metazoa</taxon>
        <taxon>Spiralia</taxon>
        <taxon>Lophotrochozoa</taxon>
        <taxon>Mollusca</taxon>
        <taxon>Gastropoda</taxon>
        <taxon>Caenogastropoda</taxon>
        <taxon>Sorbeoconcha</taxon>
        <taxon>Cerithioidea</taxon>
        <taxon>Batillariidae</taxon>
        <taxon>Batillaria</taxon>
    </lineage>
</organism>
<feature type="compositionally biased region" description="Polar residues" evidence="6">
    <location>
        <begin position="313"/>
        <end position="329"/>
    </location>
</feature>
<gene>
    <name evidence="9" type="ORF">BaRGS_00000811</name>
</gene>
<evidence type="ECO:0000259" key="8">
    <source>
        <dbReference type="Pfam" id="PF01490"/>
    </source>
</evidence>
<feature type="region of interest" description="Disordered" evidence="6">
    <location>
        <begin position="313"/>
        <end position="343"/>
    </location>
</feature>
<evidence type="ECO:0000256" key="3">
    <source>
        <dbReference type="ARBA" id="ARBA00022989"/>
    </source>
</evidence>
<evidence type="ECO:0000313" key="10">
    <source>
        <dbReference type="Proteomes" id="UP001519460"/>
    </source>
</evidence>
<feature type="transmembrane region" description="Helical" evidence="7">
    <location>
        <begin position="444"/>
        <end position="462"/>
    </location>
</feature>
<dbReference type="PANTHER" id="PTHR22950">
    <property type="entry name" value="AMINO ACID TRANSPORTER"/>
    <property type="match status" value="1"/>
</dbReference>
<keyword evidence="4 7" id="KW-0472">Membrane</keyword>
<feature type="transmembrane region" description="Helical" evidence="7">
    <location>
        <begin position="647"/>
        <end position="665"/>
    </location>
</feature>
<sequence length="670" mass="73022">MFDSPPARLSPWKSLIKSSIDLIVTLHFDVSDDVGRSEFCAIRLVISGYSHKTSVYWRNCQQQLERRPRLGKMSDDIVIEMVNDHQRSLGVHIYISDFANILKAFIGSNFLSIPFGLKQCGMALGLVSLIIIAAFTTHCCLLLVKCRYYAIGHVCELYRNMGTASPSYESTGTEAPQRVQDVSSYRASLTFDHLVSSEVLERKLKNTEEDLQSLKKQLLKTIQYGDIARMCFGWWGVAVVNTAIMVTQVGFTANYVIFTANTLYSFFPVYNCTAVTRGNKTVLLSPDCGYLTRSPWDHSQVLQDSFDSNASSPVSHFESLSESPYHSNQSSLPETLSNNSTSSSVDEVSSSLLLGAVMSLPATSNSSVWSEVWTNAPDLRLLVIVPVVVFMVLVLPRSIRGLGIISAVGNVGIMSGALLVLLALAAQFEVSDTWQWARVEGLPIFFGTVAGAFEGAGMILPVEGSMDGNHHNFPYLLAGCITLVVLILEGVCVLSYLTFGDTIAQMVTMNITAGSGMSVAVNICLMVGVICTFPIMAYPVVSLAELALFGSGGLCNSKSDESTEEEKTSLLPATKQNEISPWKRNVIGITLVLILGGLGVLLKDSFAYITAFIGALGSTLVAYILPCMFHLRLCWPRLSPLIKIKDMCIIVAGMVFMVTGVYSVISDMIS</sequence>
<feature type="transmembrane region" description="Helical" evidence="7">
    <location>
        <begin position="232"/>
        <end position="258"/>
    </location>
</feature>
<feature type="transmembrane region" description="Helical" evidence="7">
    <location>
        <begin position="402"/>
        <end position="424"/>
    </location>
</feature>
<feature type="domain" description="Amino acid transporter transmembrane" evidence="8">
    <location>
        <begin position="98"/>
        <end position="162"/>
    </location>
</feature>
<keyword evidence="10" id="KW-1185">Reference proteome</keyword>
<keyword evidence="5" id="KW-0175">Coiled coil</keyword>
<evidence type="ECO:0000256" key="2">
    <source>
        <dbReference type="ARBA" id="ARBA00022692"/>
    </source>
</evidence>
<feature type="compositionally biased region" description="Low complexity" evidence="6">
    <location>
        <begin position="330"/>
        <end position="343"/>
    </location>
</feature>
<reference evidence="9 10" key="1">
    <citation type="journal article" date="2023" name="Sci. Data">
        <title>Genome assembly of the Korean intertidal mud-creeper Batillaria attramentaria.</title>
        <authorList>
            <person name="Patra A.K."/>
            <person name="Ho P.T."/>
            <person name="Jun S."/>
            <person name="Lee S.J."/>
            <person name="Kim Y."/>
            <person name="Won Y.J."/>
        </authorList>
    </citation>
    <scope>NUCLEOTIDE SEQUENCE [LARGE SCALE GENOMIC DNA]</scope>
    <source>
        <strain evidence="9">Wonlab-2016</strain>
    </source>
</reference>
<evidence type="ECO:0000256" key="1">
    <source>
        <dbReference type="ARBA" id="ARBA00004141"/>
    </source>
</evidence>
<evidence type="ECO:0000256" key="4">
    <source>
        <dbReference type="ARBA" id="ARBA00023136"/>
    </source>
</evidence>
<keyword evidence="3 7" id="KW-1133">Transmembrane helix</keyword>
<evidence type="ECO:0000256" key="7">
    <source>
        <dbReference type="SAM" id="Phobius"/>
    </source>
</evidence>
<feature type="transmembrane region" description="Helical" evidence="7">
    <location>
        <begin position="519"/>
        <end position="541"/>
    </location>
</feature>
<feature type="domain" description="Amino acid transporter transmembrane" evidence="8">
    <location>
        <begin position="376"/>
        <end position="665"/>
    </location>
</feature>
<feature type="transmembrane region" description="Helical" evidence="7">
    <location>
        <begin position="379"/>
        <end position="395"/>
    </location>
</feature>
<feature type="transmembrane region" description="Helical" evidence="7">
    <location>
        <begin position="608"/>
        <end position="635"/>
    </location>
</feature>
<protein>
    <recommendedName>
        <fullName evidence="8">Amino acid transporter transmembrane domain-containing protein</fullName>
    </recommendedName>
</protein>
<dbReference type="InterPro" id="IPR013057">
    <property type="entry name" value="AA_transpt_TM"/>
</dbReference>
<feature type="transmembrane region" description="Helical" evidence="7">
    <location>
        <begin position="122"/>
        <end position="144"/>
    </location>
</feature>
<keyword evidence="2 7" id="KW-0812">Transmembrane</keyword>
<feature type="transmembrane region" description="Helical" evidence="7">
    <location>
        <begin position="474"/>
        <end position="499"/>
    </location>
</feature>
<comment type="subcellular location">
    <subcellularLocation>
        <location evidence="1">Membrane</location>
        <topology evidence="1">Multi-pass membrane protein</topology>
    </subcellularLocation>
</comment>
<feature type="domain" description="Amino acid transporter transmembrane" evidence="8">
    <location>
        <begin position="221"/>
        <end position="273"/>
    </location>
</feature>
<dbReference type="Pfam" id="PF01490">
    <property type="entry name" value="Aa_trans"/>
    <property type="match status" value="3"/>
</dbReference>
<dbReference type="Proteomes" id="UP001519460">
    <property type="component" value="Unassembled WGS sequence"/>
</dbReference>
<proteinExistence type="predicted"/>